<keyword evidence="1" id="KW-1133">Transmembrane helix</keyword>
<accession>A0A1F5N7P8</accession>
<gene>
    <name evidence="2" type="ORF">A2717_03490</name>
</gene>
<dbReference type="EMBL" id="MFEH01000005">
    <property type="protein sequence ID" value="OGE73669.1"/>
    <property type="molecule type" value="Genomic_DNA"/>
</dbReference>
<feature type="transmembrane region" description="Helical" evidence="1">
    <location>
        <begin position="180"/>
        <end position="204"/>
    </location>
</feature>
<dbReference type="AlphaFoldDB" id="A0A1F5N7P8"/>
<comment type="caution">
    <text evidence="2">The sequence shown here is derived from an EMBL/GenBank/DDBJ whole genome shotgun (WGS) entry which is preliminary data.</text>
</comment>
<feature type="transmembrane region" description="Helical" evidence="1">
    <location>
        <begin position="130"/>
        <end position="150"/>
    </location>
</feature>
<protein>
    <submittedName>
        <fullName evidence="2">Uncharacterized protein</fullName>
    </submittedName>
</protein>
<name>A0A1F5N7P8_9BACT</name>
<feature type="transmembrane region" description="Helical" evidence="1">
    <location>
        <begin position="58"/>
        <end position="91"/>
    </location>
</feature>
<evidence type="ECO:0000313" key="3">
    <source>
        <dbReference type="Proteomes" id="UP000177610"/>
    </source>
</evidence>
<organism evidence="2 3">
    <name type="scientific">Candidatus Doudnabacteria bacterium RIFCSPHIGHO2_01_FULL_41_86</name>
    <dbReference type="NCBI Taxonomy" id="1817821"/>
    <lineage>
        <taxon>Bacteria</taxon>
        <taxon>Candidatus Doudnaibacteriota</taxon>
    </lineage>
</organism>
<sequence>MFTKISSLILAILLFFVFLGSAANLYVFVASLVVLIFASLAINFKRLNFTWPHLMLPVIYLMATGSIFVIINSLTIRILFLICISVIFYLLELKLGKESHFLQNVYLLSVFAIFLSMFAFEFYFDVKVWYIVPISFLISYLLAVQGFAGFSLPSKKYFHLLIAVVTAEVTWALSFWPTHFFVQGVILFVFFYIMWLFSFSAFFGKLTRQKVYWQLTLAAIVLIVTLSTAPWRPIR</sequence>
<feature type="transmembrane region" description="Helical" evidence="1">
    <location>
        <begin position="103"/>
        <end position="124"/>
    </location>
</feature>
<proteinExistence type="predicted"/>
<keyword evidence="1" id="KW-0472">Membrane</keyword>
<feature type="transmembrane region" description="Helical" evidence="1">
    <location>
        <begin position="157"/>
        <end position="174"/>
    </location>
</feature>
<keyword evidence="1" id="KW-0812">Transmembrane</keyword>
<dbReference type="Proteomes" id="UP000177610">
    <property type="component" value="Unassembled WGS sequence"/>
</dbReference>
<feature type="transmembrane region" description="Helical" evidence="1">
    <location>
        <begin position="211"/>
        <end position="231"/>
    </location>
</feature>
<reference evidence="2 3" key="1">
    <citation type="journal article" date="2016" name="Nat. Commun.">
        <title>Thousands of microbial genomes shed light on interconnected biogeochemical processes in an aquifer system.</title>
        <authorList>
            <person name="Anantharaman K."/>
            <person name="Brown C.T."/>
            <person name="Hug L.A."/>
            <person name="Sharon I."/>
            <person name="Castelle C.J."/>
            <person name="Probst A.J."/>
            <person name="Thomas B.C."/>
            <person name="Singh A."/>
            <person name="Wilkins M.J."/>
            <person name="Karaoz U."/>
            <person name="Brodie E.L."/>
            <person name="Williams K.H."/>
            <person name="Hubbard S.S."/>
            <person name="Banfield J.F."/>
        </authorList>
    </citation>
    <scope>NUCLEOTIDE SEQUENCE [LARGE SCALE GENOMIC DNA]</scope>
</reference>
<feature type="transmembrane region" description="Helical" evidence="1">
    <location>
        <begin position="12"/>
        <end position="38"/>
    </location>
</feature>
<evidence type="ECO:0000313" key="2">
    <source>
        <dbReference type="EMBL" id="OGE73669.1"/>
    </source>
</evidence>
<evidence type="ECO:0000256" key="1">
    <source>
        <dbReference type="SAM" id="Phobius"/>
    </source>
</evidence>
<dbReference type="STRING" id="1817821.A2717_03490"/>